<dbReference type="CDD" id="cd09727">
    <property type="entry name" value="Cas6_I-E"/>
    <property type="match status" value="1"/>
</dbReference>
<dbReference type="Proteomes" id="UP000000593">
    <property type="component" value="Plasmid pPBPR1"/>
</dbReference>
<dbReference type="NCBIfam" id="TIGR01907">
    <property type="entry name" value="casE_Cse3"/>
    <property type="match status" value="1"/>
</dbReference>
<organism evidence="1 2">
    <name type="scientific">Photobacterium profundum (strain SS9)</name>
    <dbReference type="NCBI Taxonomy" id="298386"/>
    <lineage>
        <taxon>Bacteria</taxon>
        <taxon>Pseudomonadati</taxon>
        <taxon>Pseudomonadota</taxon>
        <taxon>Gammaproteobacteria</taxon>
        <taxon>Vibrionales</taxon>
        <taxon>Vibrionaceae</taxon>
        <taxon>Photobacterium</taxon>
    </lineage>
</organism>
<sequence>MMYISMVALSVIDTYEQHQAIWELFPNSSERKRDHLFRVENINTSGQVMVLLQSASEPQSNVKATVLQSKLFDPQISQGEYYKFKLLANPTKCLSQGKKVIEIKDENEQIQWLQRKLRGANVTVTALESVLVKSRKSFTSRFVCFEGILQVDKPDQIYSVLVMGIGRKKHAGAGLLSLAKAS</sequence>
<gene>
    <name evidence="1" type="ordered locus">PBPRC0039</name>
</gene>
<keyword evidence="2" id="KW-1185">Reference proteome</keyword>
<dbReference type="HOGENOM" id="CLU_080982_0_0_6"/>
<accession>Q6LWA0</accession>
<name>Q6LWA0_PHOPR</name>
<dbReference type="KEGG" id="ppr:PBPRC0039"/>
<dbReference type="Gene3D" id="3.30.70.1200">
    <property type="entry name" value="Crispr-associated protein, domain 1"/>
    <property type="match status" value="1"/>
</dbReference>
<dbReference type="SMART" id="SM01101">
    <property type="entry name" value="CRISPR_assoc"/>
    <property type="match status" value="1"/>
</dbReference>
<dbReference type="eggNOG" id="ENOG5032RWI">
    <property type="taxonomic scope" value="Bacteria"/>
</dbReference>
<dbReference type="AlphaFoldDB" id="Q6LWA0"/>
<evidence type="ECO:0008006" key="3">
    <source>
        <dbReference type="Google" id="ProtNLM"/>
    </source>
</evidence>
<dbReference type="Pfam" id="PF08798">
    <property type="entry name" value="CRISPR_assoc"/>
    <property type="match status" value="1"/>
</dbReference>
<dbReference type="SUPFAM" id="SSF117987">
    <property type="entry name" value="CRISPR-associated protein"/>
    <property type="match status" value="2"/>
</dbReference>
<evidence type="ECO:0000313" key="1">
    <source>
        <dbReference type="EMBL" id="CAG17977.1"/>
    </source>
</evidence>
<keyword evidence="1" id="KW-0614">Plasmid</keyword>
<proteinExistence type="predicted"/>
<reference evidence="2" key="1">
    <citation type="journal article" date="2005" name="Science">
        <title>Life at depth: Photobacterium profundum genome sequence and expression analysis.</title>
        <authorList>
            <person name="Vezzi A."/>
            <person name="Campanaro S."/>
            <person name="D'Angelo M."/>
            <person name="Simonato F."/>
            <person name="Vitulo N."/>
            <person name="Lauro F.M."/>
            <person name="Cestaro A."/>
            <person name="Malacrida G."/>
            <person name="Simionati B."/>
            <person name="Cannata N."/>
            <person name="Romualdi C."/>
            <person name="Bartlett D.H."/>
            <person name="Valle G."/>
        </authorList>
    </citation>
    <scope>NUCLEOTIDE SEQUENCE [LARGE SCALE GENOMIC DNA]</scope>
    <source>
        <strain evidence="2">ATCC BAA-1253 / SS9</strain>
    </source>
</reference>
<protein>
    <recommendedName>
        <fullName evidence="3">CRISPR-associated protein, Cse3 family</fullName>
    </recommendedName>
</protein>
<dbReference type="EMBL" id="CR377818">
    <property type="protein sequence ID" value="CAG17977.1"/>
    <property type="molecule type" value="Genomic_DNA"/>
</dbReference>
<evidence type="ECO:0000313" key="2">
    <source>
        <dbReference type="Proteomes" id="UP000000593"/>
    </source>
</evidence>
<dbReference type="InterPro" id="IPR010179">
    <property type="entry name" value="CRISPR-assoc_prot_Cse3"/>
</dbReference>
<dbReference type="Gene3D" id="3.30.70.1210">
    <property type="entry name" value="Crispr-associated protein, domain 2"/>
    <property type="match status" value="1"/>
</dbReference>
<geneLocation type="plasmid" evidence="1 2">
    <name>pPBPR1</name>
</geneLocation>